<evidence type="ECO:0000313" key="1">
    <source>
        <dbReference type="EMBL" id="ALO80110.1"/>
    </source>
</evidence>
<organism evidence="1 2">
    <name type="scientific">Cellulophaga phage phi4:1_13</name>
    <dbReference type="NCBI Taxonomy" id="1747284"/>
    <lineage>
        <taxon>Viruses</taxon>
        <taxon>Duplodnaviria</taxon>
        <taxon>Heunggongvirae</taxon>
        <taxon>Uroviricota</taxon>
        <taxon>Caudoviricetes</taxon>
        <taxon>Lightbulbvirus</taxon>
        <taxon>Lightbulbvirus Cba41</taxon>
    </lineage>
</organism>
<name>A0A0S2MW08_9CAUD</name>
<proteinExistence type="predicted"/>
<evidence type="ECO:0000313" key="2">
    <source>
        <dbReference type="Proteomes" id="UP000229115"/>
    </source>
</evidence>
<sequence length="152" mass="17775">MIVENRLVKDKTFATRFYSFVKDMRGNCACSEEEVESMQSYAKELLKLQCTTATDKDEILYLKRVGVYDEFSKPILTTYDKIKVYDPNKIIFTCLKNPDVNDDLISVLASKPLKPNRVYFSDRSHAYVYLELNKIQFSKKDMIAWAEKQKNV</sequence>
<protein>
    <submittedName>
        <fullName evidence="1">Uncharacterized protein</fullName>
    </submittedName>
</protein>
<gene>
    <name evidence="1" type="ORF">Phi4113_101</name>
</gene>
<accession>A0A0S2MW08</accession>
<dbReference type="EMBL" id="KT962245">
    <property type="protein sequence ID" value="ALO80110.1"/>
    <property type="molecule type" value="Genomic_RNA"/>
</dbReference>
<reference evidence="1 2" key="1">
    <citation type="submission" date="2015-10" db="EMBL/GenBank/DDBJ databases">
        <title>Large-scale maps of variable infection efficiencies in aquatic Bacteriodetes phage-host model systems.</title>
        <authorList>
            <person name="Holmfeldt K."/>
            <person name="Solonenko N."/>
            <person name="Howard-Varona C."/>
            <person name="Moreno M."/>
            <person name="Malmstrom R.R."/>
            <person name="Blow M.J."/>
            <person name="Sullivan M.B."/>
        </authorList>
    </citation>
    <scope>NUCLEOTIDE SEQUENCE [LARGE SCALE GENOMIC DNA]</scope>
</reference>
<dbReference type="Proteomes" id="UP000229115">
    <property type="component" value="Segment"/>
</dbReference>